<accession>A0A8H2WLG5</accession>
<evidence type="ECO:0000313" key="1">
    <source>
        <dbReference type="EMBL" id="CAE6393177.1"/>
    </source>
</evidence>
<dbReference type="Proteomes" id="UP000663843">
    <property type="component" value="Unassembled WGS sequence"/>
</dbReference>
<proteinExistence type="predicted"/>
<gene>
    <name evidence="1" type="ORF">RDB_LOCUS31698</name>
</gene>
<sequence>MMSSTSSLKGSIATNLESSSAFPHRIRDIFPPGFDAAPSSRSNRSHYTLAPGQLQQTLTGSYVPGKHVESIVVKSAWYGRHSRLAKQEFILLQVEDLAIHGLTNYIVLDRSTSTPSSVFSGLIPHSRLRFQGEMARDAFKIAYDGNEEQLLQQCSLTPHKYIEKLEFQPDDPLLLYHLSTLVHIISEKFPHYRVADINGSGFAGLAWDCIREIRPRATLARIDQGAKKRGKLGWVHTAPDPVEVTEILQEFLERISAVEMELSKQKNIWAKISS</sequence>
<dbReference type="EMBL" id="CAJMWT010001335">
    <property type="protein sequence ID" value="CAE6393177.1"/>
    <property type="molecule type" value="Genomic_DNA"/>
</dbReference>
<reference evidence="1" key="1">
    <citation type="submission" date="2021-01" db="EMBL/GenBank/DDBJ databases">
        <authorList>
            <person name="Kaushik A."/>
        </authorList>
    </citation>
    <scope>NUCLEOTIDE SEQUENCE</scope>
    <source>
        <strain evidence="1">AG2-2IIIB</strain>
    </source>
</reference>
<protein>
    <submittedName>
        <fullName evidence="1">Uncharacterized protein</fullName>
    </submittedName>
</protein>
<name>A0A8H2WLG5_9AGAM</name>
<evidence type="ECO:0000313" key="2">
    <source>
        <dbReference type="Proteomes" id="UP000663843"/>
    </source>
</evidence>
<organism evidence="1 2">
    <name type="scientific">Rhizoctonia solani</name>
    <dbReference type="NCBI Taxonomy" id="456999"/>
    <lineage>
        <taxon>Eukaryota</taxon>
        <taxon>Fungi</taxon>
        <taxon>Dikarya</taxon>
        <taxon>Basidiomycota</taxon>
        <taxon>Agaricomycotina</taxon>
        <taxon>Agaricomycetes</taxon>
        <taxon>Cantharellales</taxon>
        <taxon>Ceratobasidiaceae</taxon>
        <taxon>Rhizoctonia</taxon>
    </lineage>
</organism>
<comment type="caution">
    <text evidence="1">The sequence shown here is derived from an EMBL/GenBank/DDBJ whole genome shotgun (WGS) entry which is preliminary data.</text>
</comment>
<dbReference type="AlphaFoldDB" id="A0A8H2WLG5"/>